<dbReference type="STRING" id="237631.A0A0D1E9Y6"/>
<evidence type="ECO:0008006" key="3">
    <source>
        <dbReference type="Google" id="ProtNLM"/>
    </source>
</evidence>
<dbReference type="SUPFAM" id="SSF51621">
    <property type="entry name" value="Phosphoenolpyruvate/pyruvate domain"/>
    <property type="match status" value="1"/>
</dbReference>
<proteinExistence type="predicted"/>
<dbReference type="AlphaFoldDB" id="A0A0D1E9Y6"/>
<dbReference type="PANTHER" id="PTHR42905">
    <property type="entry name" value="PHOSPHOENOLPYRUVATE CARBOXYLASE"/>
    <property type="match status" value="1"/>
</dbReference>
<dbReference type="InterPro" id="IPR040442">
    <property type="entry name" value="Pyrv_kinase-like_dom_sf"/>
</dbReference>
<dbReference type="Pfam" id="PF13714">
    <property type="entry name" value="PEP_mutase"/>
    <property type="match status" value="1"/>
</dbReference>
<evidence type="ECO:0000313" key="2">
    <source>
        <dbReference type="Proteomes" id="UP000000561"/>
    </source>
</evidence>
<name>A0A0D1E9Y6_MYCMD</name>
<dbReference type="Proteomes" id="UP000000561">
    <property type="component" value="Chromosome 2"/>
</dbReference>
<protein>
    <recommendedName>
        <fullName evidence="3">Carboxyphosphonoenolpyruvate phosphonomutase</fullName>
    </recommendedName>
</protein>
<evidence type="ECO:0000313" key="1">
    <source>
        <dbReference type="EMBL" id="KIS71205.1"/>
    </source>
</evidence>
<reference evidence="1 2" key="1">
    <citation type="journal article" date="2006" name="Nature">
        <title>Insights from the genome of the biotrophic fungal plant pathogen Ustilago maydis.</title>
        <authorList>
            <person name="Kamper J."/>
            <person name="Kahmann R."/>
            <person name="Bolker M."/>
            <person name="Ma L.J."/>
            <person name="Brefort T."/>
            <person name="Saville B.J."/>
            <person name="Banuett F."/>
            <person name="Kronstad J.W."/>
            <person name="Gold S.E."/>
            <person name="Muller O."/>
            <person name="Perlin M.H."/>
            <person name="Wosten H.A."/>
            <person name="de Vries R."/>
            <person name="Ruiz-Herrera J."/>
            <person name="Reynaga-Pena C.G."/>
            <person name="Snetselaar K."/>
            <person name="McCann M."/>
            <person name="Perez-Martin J."/>
            <person name="Feldbrugge M."/>
            <person name="Basse C.W."/>
            <person name="Steinberg G."/>
            <person name="Ibeas J.I."/>
            <person name="Holloman W."/>
            <person name="Guzman P."/>
            <person name="Farman M."/>
            <person name="Stajich J.E."/>
            <person name="Sentandreu R."/>
            <person name="Gonzalez-Prieto J.M."/>
            <person name="Kennell J.C."/>
            <person name="Molina L."/>
            <person name="Schirawski J."/>
            <person name="Mendoza-Mendoza A."/>
            <person name="Greilinger D."/>
            <person name="Munch K."/>
            <person name="Rossel N."/>
            <person name="Scherer M."/>
            <person name="Vranes M."/>
            <person name="Ladendorf O."/>
            <person name="Vincon V."/>
            <person name="Fuchs U."/>
            <person name="Sandrock B."/>
            <person name="Meng S."/>
            <person name="Ho E.C."/>
            <person name="Cahill M.J."/>
            <person name="Boyce K.J."/>
            <person name="Klose J."/>
            <person name="Klosterman S.J."/>
            <person name="Deelstra H.J."/>
            <person name="Ortiz-Castellanos L."/>
            <person name="Li W."/>
            <person name="Sanchez-Alonso P."/>
            <person name="Schreier P.H."/>
            <person name="Hauser-Hahn I."/>
            <person name="Vaupel M."/>
            <person name="Koopmann E."/>
            <person name="Friedrich G."/>
            <person name="Voss H."/>
            <person name="Schluter T."/>
            <person name="Margolis J."/>
            <person name="Platt D."/>
            <person name="Swimmer C."/>
            <person name="Gnirke A."/>
            <person name="Chen F."/>
            <person name="Vysotskaia V."/>
            <person name="Mannhaupt G."/>
            <person name="Guldener U."/>
            <person name="Munsterkotter M."/>
            <person name="Haase D."/>
            <person name="Oesterheld M."/>
            <person name="Mewes H.W."/>
            <person name="Mauceli E.W."/>
            <person name="DeCaprio D."/>
            <person name="Wade C.M."/>
            <person name="Butler J."/>
            <person name="Young S."/>
            <person name="Jaffe D.B."/>
            <person name="Calvo S."/>
            <person name="Nusbaum C."/>
            <person name="Galagan J."/>
            <person name="Birren B.W."/>
        </authorList>
    </citation>
    <scope>NUCLEOTIDE SEQUENCE [LARGE SCALE GENOMIC DNA]</scope>
    <source>
        <strain evidence="2">DSM 14603 / FGSC 9021 / UM521</strain>
    </source>
</reference>
<dbReference type="EMBL" id="CM003141">
    <property type="protein sequence ID" value="KIS71205.1"/>
    <property type="molecule type" value="Genomic_DNA"/>
</dbReference>
<dbReference type="OMA" id="PQLMNMV"/>
<dbReference type="InParanoid" id="A0A0D1E9Y6"/>
<dbReference type="GO" id="GO:0016829">
    <property type="term" value="F:lyase activity"/>
    <property type="evidence" value="ECO:0000318"/>
    <property type="project" value="GO_Central"/>
</dbReference>
<dbReference type="eggNOG" id="KOG1260">
    <property type="taxonomic scope" value="Eukaryota"/>
</dbReference>
<dbReference type="GeneID" id="23562222"/>
<dbReference type="CDD" id="cd00377">
    <property type="entry name" value="ICL_PEPM"/>
    <property type="match status" value="1"/>
</dbReference>
<keyword evidence="2" id="KW-1185">Reference proteome</keyword>
<dbReference type="PROSITE" id="PS00161">
    <property type="entry name" value="ISOCITRATE_LYASE"/>
    <property type="match status" value="1"/>
</dbReference>
<dbReference type="InterPro" id="IPR039556">
    <property type="entry name" value="ICL/PEPM"/>
</dbReference>
<dbReference type="OrthoDB" id="1923844at2759"/>
<dbReference type="PANTHER" id="PTHR42905:SF2">
    <property type="entry name" value="PHOSPHOENOLPYRUVATE CARBOXYLASE FAMILY PROTEIN"/>
    <property type="match status" value="1"/>
</dbReference>
<sequence length="329" mass="34558">MSSSSNETRASTATTPAARLRELLSQPSIVVAPGVFDGISARMALQAGHHALYQTGAGTSASRLSRADLGFLAMSDMIGAAGVSIMADPHMLTPVIADADTGFGGAPQVARTVQEYHRAGIAALHIEDQVQAKRCGHLDSKQIVSRSEFISRITAAVHARDSLRCAPLDRILIIARTDALAVEGLDEAIERLKLAQAAGADMGFLEGMRSNTQVSTAMCSLPDFPMLANCVTGGKSPLWTAKQAQQLGFKLAIFPCAGIFPAAKALLASYTHLIQNGIGIEAENDPAKSQVDLGGADPMGLRNFFRDMGLEHELQIDSLVASGASLGHV</sequence>
<dbReference type="Gene3D" id="3.20.20.60">
    <property type="entry name" value="Phosphoenolpyruvate-binding domains"/>
    <property type="match status" value="1"/>
</dbReference>
<dbReference type="InterPro" id="IPR018523">
    <property type="entry name" value="Isocitrate_lyase_ph_CS"/>
</dbReference>
<dbReference type="VEuPathDB" id="FungiDB:UMAG_01112"/>
<organism evidence="1 2">
    <name type="scientific">Mycosarcoma maydis</name>
    <name type="common">Corn smut fungus</name>
    <name type="synonym">Ustilago maydis</name>
    <dbReference type="NCBI Taxonomy" id="5270"/>
    <lineage>
        <taxon>Eukaryota</taxon>
        <taxon>Fungi</taxon>
        <taxon>Dikarya</taxon>
        <taxon>Basidiomycota</taxon>
        <taxon>Ustilaginomycotina</taxon>
        <taxon>Ustilaginomycetes</taxon>
        <taxon>Ustilaginales</taxon>
        <taxon>Ustilaginaceae</taxon>
        <taxon>Mycosarcoma</taxon>
    </lineage>
</organism>
<accession>A0A0D1E9Y6</accession>
<dbReference type="InterPro" id="IPR015813">
    <property type="entry name" value="Pyrv/PenolPyrv_kinase-like_dom"/>
</dbReference>
<gene>
    <name evidence="1" type="ORF">UMAG_01112</name>
</gene>
<dbReference type="RefSeq" id="XP_011387066.1">
    <property type="nucleotide sequence ID" value="XM_011388764.1"/>
</dbReference>
<dbReference type="KEGG" id="uma:UMAG_01112"/>